<organism evidence="1 2">
    <name type="scientific">Rickettsia amblyommatis str. Ac/Pa</name>
    <dbReference type="NCBI Taxonomy" id="1359164"/>
    <lineage>
        <taxon>Bacteria</taxon>
        <taxon>Pseudomonadati</taxon>
        <taxon>Pseudomonadota</taxon>
        <taxon>Alphaproteobacteria</taxon>
        <taxon>Rickettsiales</taxon>
        <taxon>Rickettsiaceae</taxon>
        <taxon>Rickettsieae</taxon>
        <taxon>Rickettsia</taxon>
        <taxon>spotted fever group</taxon>
    </lineage>
</organism>
<evidence type="ECO:0000313" key="1">
    <source>
        <dbReference type="EMBL" id="KJV62209.1"/>
    </source>
</evidence>
<dbReference type="EMBL" id="LANR01000001">
    <property type="protein sequence ID" value="KJV62209.1"/>
    <property type="molecule type" value="Genomic_DNA"/>
</dbReference>
<dbReference type="AlphaFoldDB" id="A0A0F3N5P4"/>
<keyword evidence="2" id="KW-1185">Reference proteome</keyword>
<name>A0A0F3N5P4_RICAM</name>
<dbReference type="Proteomes" id="UP000033556">
    <property type="component" value="Unassembled WGS sequence"/>
</dbReference>
<dbReference type="PATRIC" id="fig|1359164.3.peg.1216"/>
<protein>
    <submittedName>
        <fullName evidence="1">Uncharacterized protein</fullName>
    </submittedName>
</protein>
<evidence type="ECO:0000313" key="2">
    <source>
        <dbReference type="Proteomes" id="UP000033556"/>
    </source>
</evidence>
<proteinExistence type="predicted"/>
<reference evidence="1 2" key="1">
    <citation type="submission" date="2015-01" db="EMBL/GenBank/DDBJ databases">
        <title>Genome Sequencing of Rickettsiales.</title>
        <authorList>
            <person name="Daugherty S.C."/>
            <person name="Su Q."/>
            <person name="Abolude K."/>
            <person name="Beier-Sexton M."/>
            <person name="Carlyon J.A."/>
            <person name="Carter R."/>
            <person name="Day N.P."/>
            <person name="Dumler S.J."/>
            <person name="Dyachenko V."/>
            <person name="Godinez A."/>
            <person name="Kurtti T.J."/>
            <person name="Lichay M."/>
            <person name="Mullins K.E."/>
            <person name="Ott S."/>
            <person name="Pappas-Brown V."/>
            <person name="Paris D.H."/>
            <person name="Patel P."/>
            <person name="Richards A.L."/>
            <person name="Sadzewicz L."/>
            <person name="Sears K."/>
            <person name="Seidman D."/>
            <person name="Sengamalay N."/>
            <person name="Stenos J."/>
            <person name="Tallon L.J."/>
            <person name="Vincent G."/>
            <person name="Fraser C.M."/>
            <person name="Munderloh U."/>
            <person name="Dunning-Hotopp J.C."/>
        </authorList>
    </citation>
    <scope>NUCLEOTIDE SEQUENCE [LARGE SCALE GENOMIC DNA]</scope>
    <source>
        <strain evidence="1 2">Ac/Pa</strain>
    </source>
</reference>
<gene>
    <name evidence="1" type="ORF">APHACPA_1230</name>
</gene>
<comment type="caution">
    <text evidence="1">The sequence shown here is derived from an EMBL/GenBank/DDBJ whole genome shotgun (WGS) entry which is preliminary data.</text>
</comment>
<accession>A0A0F3N5P4</accession>
<sequence length="39" mass="4706">MVKRAFNIKNQYIYTFLLLNSCLRGNDINDPYRQRLQVS</sequence>